<evidence type="ECO:0000256" key="3">
    <source>
        <dbReference type="ARBA" id="ARBA00014046"/>
    </source>
</evidence>
<reference evidence="12 13" key="1">
    <citation type="submission" date="2014-12" db="EMBL/GenBank/DDBJ databases">
        <title>Draft genome sequences of 10 type strains of Lactococcus.</title>
        <authorList>
            <person name="Sun Z."/>
            <person name="Zhong Z."/>
            <person name="Liu W."/>
            <person name="Zhang W."/>
            <person name="Zhang H."/>
        </authorList>
    </citation>
    <scope>NUCLEOTIDE SEQUENCE [LARGE SCALE GENOMIC DNA]</scope>
    <source>
        <strain evidence="12 13">DSM 20686</strain>
    </source>
</reference>
<keyword evidence="6 10" id="KW-0157">Chromophore</keyword>
<evidence type="ECO:0000256" key="9">
    <source>
        <dbReference type="PIRSR" id="PIRSR602081-2"/>
    </source>
</evidence>
<feature type="site" description="Electron transfer via tryptophanyl radical" evidence="9">
    <location>
        <position position="372"/>
    </location>
</feature>
<evidence type="ECO:0000256" key="8">
    <source>
        <dbReference type="PIRSR" id="PIRSR602081-1"/>
    </source>
</evidence>
<evidence type="ECO:0000256" key="7">
    <source>
        <dbReference type="ARBA" id="ARBA00033999"/>
    </source>
</evidence>
<dbReference type="InterPro" id="IPR018394">
    <property type="entry name" value="DNA_photolyase_1_CS_C"/>
</dbReference>
<dbReference type="InterPro" id="IPR014729">
    <property type="entry name" value="Rossmann-like_a/b/a_fold"/>
</dbReference>
<sequence length="473" mass="55220">MTDIMWFRHDLRLEDQTALYHAMTTSKDLILLFHVNPTQFIDHSLNHQAFFQAVQFFQTQVNEQMHLQMLYGDIRACFTRLKAAVPSWERIYFNTDEAGFGLQRDQDMIDFFVKNDITVHAYQDHYLHHADLIKNQSGQPYKVFTPYYNRWKEMIKPTPLRTPLNSSIVVKDVLFPKDEAEFANLCASLPQKPFYELGSTAAKKRFKAFVSHYLADYETNRDFPAVNGTSLLSPYLRTGELSIRTVWSMLEFAENSIGKQTFQKELCWRDFYNMIYKENPNQKTDPIKKEFQHINWNKSETDFQKWCQGQTGYPIIDAAMAQLNETGWMHNRLRMIVASFLIKDLLIDWRKGEKYFQQQLIDYSPASNIGGWQWAASTGTDAVPYFRIFNPVTQSEKFDASGAFIRNYLPALKELPDALIHQPWKMTELEESLYGVTLGKDYPHPIVVHKTARLKTLSAYEDSKAYAGDMKES</sequence>
<name>A0A2A5S1D0_9LACT</name>
<evidence type="ECO:0000256" key="6">
    <source>
        <dbReference type="ARBA" id="ARBA00022991"/>
    </source>
</evidence>
<organism evidence="12 13">
    <name type="scientific">Pseudolactococcus plantarum</name>
    <dbReference type="NCBI Taxonomy" id="1365"/>
    <lineage>
        <taxon>Bacteria</taxon>
        <taxon>Bacillati</taxon>
        <taxon>Bacillota</taxon>
        <taxon>Bacilli</taxon>
        <taxon>Lactobacillales</taxon>
        <taxon>Streptococcaceae</taxon>
        <taxon>Pseudolactococcus</taxon>
    </lineage>
</organism>
<evidence type="ECO:0000256" key="10">
    <source>
        <dbReference type="RuleBase" id="RU004182"/>
    </source>
</evidence>
<keyword evidence="13" id="KW-1185">Reference proteome</keyword>
<dbReference type="PROSITE" id="PS00394">
    <property type="entry name" value="DNA_PHOTOLYASES_1_1"/>
    <property type="match status" value="1"/>
</dbReference>
<comment type="cofactor">
    <cofactor evidence="1">
        <name>(6R)-5,10-methylene-5,6,7,8-tetrahydrofolate</name>
        <dbReference type="ChEBI" id="CHEBI:15636"/>
    </cofactor>
</comment>
<feature type="domain" description="Photolyase/cryptochrome alpha/beta" evidence="11">
    <location>
        <begin position="1"/>
        <end position="127"/>
    </location>
</feature>
<feature type="binding site" evidence="8">
    <location>
        <begin position="229"/>
        <end position="233"/>
    </location>
    <ligand>
        <name>FAD</name>
        <dbReference type="ChEBI" id="CHEBI:57692"/>
    </ligand>
</feature>
<dbReference type="OrthoDB" id="9772484at2"/>
<feature type="binding site" evidence="8">
    <location>
        <begin position="265"/>
        <end position="272"/>
    </location>
    <ligand>
        <name>FAD</name>
        <dbReference type="ChEBI" id="CHEBI:57692"/>
    </ligand>
</feature>
<dbReference type="FunFam" id="1.10.579.10:FF:000003">
    <property type="entry name" value="Deoxyribodipyrimidine photo-lyase"/>
    <property type="match status" value="1"/>
</dbReference>
<dbReference type="InterPro" id="IPR002081">
    <property type="entry name" value="Cryptochrome/DNA_photolyase_1"/>
</dbReference>
<dbReference type="EMBL" id="JXJX01000005">
    <property type="protein sequence ID" value="PCS07240.1"/>
    <property type="molecule type" value="Genomic_DNA"/>
</dbReference>
<dbReference type="PROSITE" id="PS00691">
    <property type="entry name" value="DNA_PHOTOLYASES_1_2"/>
    <property type="match status" value="1"/>
</dbReference>
<comment type="similarity">
    <text evidence="10">Belongs to the DNA photolyase family.</text>
</comment>
<dbReference type="Gene3D" id="1.25.40.80">
    <property type="match status" value="1"/>
</dbReference>
<dbReference type="InterPro" id="IPR006050">
    <property type="entry name" value="DNA_photolyase_N"/>
</dbReference>
<dbReference type="PRINTS" id="PR00147">
    <property type="entry name" value="DNAPHOTLYASE"/>
</dbReference>
<dbReference type="PANTHER" id="PTHR11455">
    <property type="entry name" value="CRYPTOCHROME"/>
    <property type="match status" value="1"/>
</dbReference>
<dbReference type="SUPFAM" id="SSF48173">
    <property type="entry name" value="Cryptochrome/photolyase FAD-binding domain"/>
    <property type="match status" value="1"/>
</dbReference>
<comment type="caution">
    <text evidence="12">The sequence shown here is derived from an EMBL/GenBank/DDBJ whole genome shotgun (WGS) entry which is preliminary data.</text>
</comment>
<evidence type="ECO:0000256" key="1">
    <source>
        <dbReference type="ARBA" id="ARBA00001932"/>
    </source>
</evidence>
<dbReference type="InterPro" id="IPR036134">
    <property type="entry name" value="Crypto/Photolyase_FAD-like_sf"/>
</dbReference>
<comment type="catalytic activity">
    <reaction evidence="7">
        <text>cyclobutadipyrimidine (in DNA) = 2 pyrimidine residues (in DNA).</text>
        <dbReference type="EC" id="4.1.99.3"/>
    </reaction>
</comment>
<accession>A0A2A5S1D0</accession>
<dbReference type="RefSeq" id="WP_068161162.1">
    <property type="nucleotide sequence ID" value="NZ_JXJX01000005.1"/>
</dbReference>
<dbReference type="EC" id="4.1.99.3" evidence="2"/>
<dbReference type="Pfam" id="PF03441">
    <property type="entry name" value="FAD_binding_7"/>
    <property type="match status" value="1"/>
</dbReference>
<dbReference type="Proteomes" id="UP000242246">
    <property type="component" value="Unassembled WGS sequence"/>
</dbReference>
<keyword evidence="4 8" id="KW-0285">Flavoprotein</keyword>
<feature type="binding site" evidence="8">
    <location>
        <position position="262"/>
    </location>
    <ligand>
        <name>FAD</name>
        <dbReference type="ChEBI" id="CHEBI:57692"/>
    </ligand>
</feature>
<evidence type="ECO:0000256" key="2">
    <source>
        <dbReference type="ARBA" id="ARBA00013149"/>
    </source>
</evidence>
<dbReference type="STRING" id="1348632.GCA_001591745_00568"/>
<dbReference type="Pfam" id="PF00875">
    <property type="entry name" value="DNA_photolyase"/>
    <property type="match status" value="1"/>
</dbReference>
<dbReference type="GO" id="GO:0009416">
    <property type="term" value="P:response to light stimulus"/>
    <property type="evidence" value="ECO:0007669"/>
    <property type="project" value="TreeGrafter"/>
</dbReference>
<dbReference type="Gene3D" id="3.40.50.620">
    <property type="entry name" value="HUPs"/>
    <property type="match status" value="1"/>
</dbReference>
<keyword evidence="5 8" id="KW-0274">FAD</keyword>
<dbReference type="SUPFAM" id="SSF52425">
    <property type="entry name" value="Cryptochrome/photolyase, N-terminal domain"/>
    <property type="match status" value="1"/>
</dbReference>
<dbReference type="Gene3D" id="1.10.579.10">
    <property type="entry name" value="DNA Cyclobutane Dipyrimidine Photolyase, subunit A, domain 3"/>
    <property type="match status" value="1"/>
</dbReference>
<proteinExistence type="inferred from homology"/>
<comment type="cofactor">
    <cofactor evidence="8">
        <name>FAD</name>
        <dbReference type="ChEBI" id="CHEBI:57692"/>
    </cofactor>
    <text evidence="8">Binds 1 FAD per subunit.</text>
</comment>
<feature type="binding site" evidence="8">
    <location>
        <position position="217"/>
    </location>
    <ligand>
        <name>FAD</name>
        <dbReference type="ChEBI" id="CHEBI:57692"/>
    </ligand>
</feature>
<dbReference type="PANTHER" id="PTHR11455:SF9">
    <property type="entry name" value="CRYPTOCHROME CIRCADIAN CLOCK 5 ISOFORM X1"/>
    <property type="match status" value="1"/>
</dbReference>
<dbReference type="InterPro" id="IPR005101">
    <property type="entry name" value="Cryptochr/Photolyase_FAD-bd"/>
</dbReference>
<evidence type="ECO:0000256" key="5">
    <source>
        <dbReference type="ARBA" id="ARBA00022827"/>
    </source>
</evidence>
<evidence type="ECO:0000313" key="12">
    <source>
        <dbReference type="EMBL" id="PCS07240.1"/>
    </source>
</evidence>
<dbReference type="GO" id="GO:0000719">
    <property type="term" value="P:photoreactive repair"/>
    <property type="evidence" value="ECO:0007669"/>
    <property type="project" value="UniProtKB-ARBA"/>
</dbReference>
<dbReference type="AlphaFoldDB" id="A0A2A5S1D0"/>
<feature type="site" description="Electron transfer via tryptophanyl radical" evidence="9">
    <location>
        <position position="349"/>
    </location>
</feature>
<dbReference type="InterPro" id="IPR036155">
    <property type="entry name" value="Crypto/Photolyase_N_sf"/>
</dbReference>
<evidence type="ECO:0000313" key="13">
    <source>
        <dbReference type="Proteomes" id="UP000242246"/>
    </source>
</evidence>
<gene>
    <name evidence="12" type="ORF">RU87_GL001293</name>
</gene>
<protein>
    <recommendedName>
        <fullName evidence="3">Deoxyribodipyrimidine photo-lyase</fullName>
        <ecNumber evidence="2">4.1.99.3</ecNumber>
    </recommendedName>
</protein>
<dbReference type="PROSITE" id="PS51645">
    <property type="entry name" value="PHR_CRY_ALPHA_BETA"/>
    <property type="match status" value="1"/>
</dbReference>
<evidence type="ECO:0000259" key="11">
    <source>
        <dbReference type="PROSITE" id="PS51645"/>
    </source>
</evidence>
<dbReference type="GO" id="GO:0071949">
    <property type="term" value="F:FAD binding"/>
    <property type="evidence" value="ECO:0007669"/>
    <property type="project" value="TreeGrafter"/>
</dbReference>
<dbReference type="GO" id="GO:0003677">
    <property type="term" value="F:DNA binding"/>
    <property type="evidence" value="ECO:0007669"/>
    <property type="project" value="TreeGrafter"/>
</dbReference>
<feature type="site" description="Electron transfer via tryptophanyl radical" evidence="9">
    <location>
        <position position="296"/>
    </location>
</feature>
<evidence type="ECO:0000256" key="4">
    <source>
        <dbReference type="ARBA" id="ARBA00022630"/>
    </source>
</evidence>
<dbReference type="GO" id="GO:0003904">
    <property type="term" value="F:deoxyribodipyrimidine photo-lyase activity"/>
    <property type="evidence" value="ECO:0007669"/>
    <property type="project" value="UniProtKB-EC"/>
</dbReference>